<sequence>MKQQPGNKPKRQQNLEHDKGDSLGKIKKRLRDTKRALNKGTISAAARISYERRLKALEFELGEKMIDAKEQKMKQKYHKVKHFEKNKVQRKLKAAKKKVEEAKTEEQKQKAEEEAKNLNIDLMYILHYPPTKPYVSLFPKENADDTNNLKVREEVRGKIKEILDHSGDMEDLRKWYRAQYRKALVRAGEIPEVKPLLEEDRMEEATPAQEDQEQPSASGIQDDFFE</sequence>
<dbReference type="GO" id="GO:0030688">
    <property type="term" value="C:preribosome, small subunit precursor"/>
    <property type="evidence" value="ECO:0007669"/>
    <property type="project" value="TreeGrafter"/>
</dbReference>
<dbReference type="Proteomes" id="UP000605846">
    <property type="component" value="Unassembled WGS sequence"/>
</dbReference>
<dbReference type="InterPro" id="IPR019310">
    <property type="entry name" value="Efg1"/>
</dbReference>
<evidence type="ECO:0000256" key="1">
    <source>
        <dbReference type="ARBA" id="ARBA00004604"/>
    </source>
</evidence>
<evidence type="ECO:0000256" key="6">
    <source>
        <dbReference type="ARBA" id="ARBA00023054"/>
    </source>
</evidence>
<evidence type="ECO:0000256" key="2">
    <source>
        <dbReference type="ARBA" id="ARBA00006916"/>
    </source>
</evidence>
<dbReference type="PANTHER" id="PTHR33911">
    <property type="entry name" value="RRNA-PROCESSING PROTEIN EFG1"/>
    <property type="match status" value="1"/>
</dbReference>
<dbReference type="InterPro" id="IPR050786">
    <property type="entry name" value="EFG1_rRNA-proc"/>
</dbReference>
<reference evidence="10" key="1">
    <citation type="submission" date="2020-01" db="EMBL/GenBank/DDBJ databases">
        <title>Genome Sequencing of Three Apophysomyces-Like Fungal Strains Confirms a Novel Fungal Genus in the Mucoromycota with divergent Burkholderia-like Endosymbiotic Bacteria.</title>
        <authorList>
            <person name="Stajich J.E."/>
            <person name="Macias A.M."/>
            <person name="Carter-House D."/>
            <person name="Lovett B."/>
            <person name="Kasson L.R."/>
            <person name="Berry K."/>
            <person name="Grigoriev I."/>
            <person name="Chang Y."/>
            <person name="Spatafora J."/>
            <person name="Kasson M.T."/>
        </authorList>
    </citation>
    <scope>NUCLEOTIDE SEQUENCE</scope>
    <source>
        <strain evidence="10">NRRL A-21654</strain>
    </source>
</reference>
<evidence type="ECO:0000256" key="4">
    <source>
        <dbReference type="ARBA" id="ARBA00019827"/>
    </source>
</evidence>
<evidence type="ECO:0000313" key="11">
    <source>
        <dbReference type="Proteomes" id="UP000605846"/>
    </source>
</evidence>
<dbReference type="AlphaFoldDB" id="A0A8H7BII3"/>
<protein>
    <recommendedName>
        <fullName evidence="3">rRNA-processing protein EFG1</fullName>
    </recommendedName>
    <alternativeName>
        <fullName evidence="4">rRNA-processing protein efg1</fullName>
    </alternativeName>
</protein>
<dbReference type="GO" id="GO:0005730">
    <property type="term" value="C:nucleolus"/>
    <property type="evidence" value="ECO:0007669"/>
    <property type="project" value="UniProtKB-SubCell"/>
</dbReference>
<dbReference type="EMBL" id="JABAYA010000118">
    <property type="protein sequence ID" value="KAF7724495.1"/>
    <property type="molecule type" value="Genomic_DNA"/>
</dbReference>
<evidence type="ECO:0000313" key="10">
    <source>
        <dbReference type="EMBL" id="KAF7724495.1"/>
    </source>
</evidence>
<organism evidence="10 11">
    <name type="scientific">Apophysomyces ossiformis</name>
    <dbReference type="NCBI Taxonomy" id="679940"/>
    <lineage>
        <taxon>Eukaryota</taxon>
        <taxon>Fungi</taxon>
        <taxon>Fungi incertae sedis</taxon>
        <taxon>Mucoromycota</taxon>
        <taxon>Mucoromycotina</taxon>
        <taxon>Mucoromycetes</taxon>
        <taxon>Mucorales</taxon>
        <taxon>Mucorineae</taxon>
        <taxon>Mucoraceae</taxon>
        <taxon>Apophysomyces</taxon>
    </lineage>
</organism>
<evidence type="ECO:0000256" key="5">
    <source>
        <dbReference type="ARBA" id="ARBA00022552"/>
    </source>
</evidence>
<feature type="compositionally biased region" description="Basic and acidic residues" evidence="9">
    <location>
        <begin position="13"/>
        <end position="24"/>
    </location>
</feature>
<feature type="region of interest" description="Disordered" evidence="9">
    <location>
        <begin position="1"/>
        <end position="38"/>
    </location>
</feature>
<keyword evidence="5" id="KW-0698">rRNA processing</keyword>
<name>A0A8H7BII3_9FUNG</name>
<evidence type="ECO:0000256" key="8">
    <source>
        <dbReference type="SAM" id="Coils"/>
    </source>
</evidence>
<evidence type="ECO:0000256" key="3">
    <source>
        <dbReference type="ARBA" id="ARBA00018689"/>
    </source>
</evidence>
<dbReference type="PANTHER" id="PTHR33911:SF1">
    <property type="entry name" value="RRNA-PROCESSING PROTEIN EFG1"/>
    <property type="match status" value="1"/>
</dbReference>
<dbReference type="OrthoDB" id="47732at2759"/>
<comment type="similarity">
    <text evidence="2">Belongs to the EFG1 family.</text>
</comment>
<comment type="subcellular location">
    <subcellularLocation>
        <location evidence="1">Nucleus</location>
        <location evidence="1">Nucleolus</location>
    </subcellularLocation>
</comment>
<keyword evidence="11" id="KW-1185">Reference proteome</keyword>
<keyword evidence="6 8" id="KW-0175">Coiled coil</keyword>
<comment type="caution">
    <text evidence="10">The sequence shown here is derived from an EMBL/GenBank/DDBJ whole genome shotgun (WGS) entry which is preliminary data.</text>
</comment>
<dbReference type="Pfam" id="PF10153">
    <property type="entry name" value="Efg1"/>
    <property type="match status" value="1"/>
</dbReference>
<evidence type="ECO:0000256" key="9">
    <source>
        <dbReference type="SAM" id="MobiDB-lite"/>
    </source>
</evidence>
<evidence type="ECO:0000256" key="7">
    <source>
        <dbReference type="ARBA" id="ARBA00023242"/>
    </source>
</evidence>
<gene>
    <name evidence="10" type="ORF">EC973_000945</name>
</gene>
<feature type="region of interest" description="Disordered" evidence="9">
    <location>
        <begin position="195"/>
        <end position="226"/>
    </location>
</feature>
<dbReference type="GO" id="GO:0000462">
    <property type="term" value="P:maturation of SSU-rRNA from tricistronic rRNA transcript (SSU-rRNA, 5.8S rRNA, LSU-rRNA)"/>
    <property type="evidence" value="ECO:0007669"/>
    <property type="project" value="TreeGrafter"/>
</dbReference>
<accession>A0A8H7BII3</accession>
<keyword evidence="7" id="KW-0539">Nucleus</keyword>
<feature type="coiled-coil region" evidence="8">
    <location>
        <begin position="85"/>
        <end position="121"/>
    </location>
</feature>
<proteinExistence type="inferred from homology"/>